<dbReference type="Proteomes" id="UP000198862">
    <property type="component" value="Unassembled WGS sequence"/>
</dbReference>
<dbReference type="Pfam" id="PF00069">
    <property type="entry name" value="Pkinase"/>
    <property type="match status" value="1"/>
</dbReference>
<dbReference type="InterPro" id="IPR011009">
    <property type="entry name" value="Kinase-like_dom_sf"/>
</dbReference>
<dbReference type="Gene3D" id="3.60.40.10">
    <property type="entry name" value="PPM-type phosphatase domain"/>
    <property type="match status" value="1"/>
</dbReference>
<feature type="transmembrane region" description="Helical" evidence="6">
    <location>
        <begin position="561"/>
        <end position="578"/>
    </location>
</feature>
<name>A0A1I1TSJ7_9GAMM</name>
<dbReference type="InterPro" id="IPR020635">
    <property type="entry name" value="Tyr_kinase_cat_dom"/>
</dbReference>
<keyword evidence="2" id="KW-0808">Transferase</keyword>
<dbReference type="Gene3D" id="1.10.510.10">
    <property type="entry name" value="Transferase(Phosphotransferase) domain 1"/>
    <property type="match status" value="1"/>
</dbReference>
<keyword evidence="5" id="KW-0067">ATP-binding</keyword>
<evidence type="ECO:0000259" key="7">
    <source>
        <dbReference type="PROSITE" id="PS50011"/>
    </source>
</evidence>
<sequence>MQKIVNQDSSFKLAIGGYSTQGKKAHNQDAFAALMPKSSILRNKGACAVIADGLSCADNAAQAAQLSVTQFIESYYETPDTWSVQKSSAQVFKSLNSWLYGQAKSNQSSQWLTTLSAIICKSSTAHILHVGDCRIARLHNNALETLTREHNHSAGGSKTVLTRAMGADHRIEVDYKKIAMLAGDIYMLSSDGVFNHLTNKMVKFELAKISKHHTQKDLEKISKTIINKAIEAGSEENLTCLIVKIEHTTTESHQELDYYLEGKVIPPPLKVGDKIDNFQVLQIIQHSTRSHIYLVKDNTIAGQFILKIPSLNYTDDQHYLRSFIQEAWIGERTNHVNLVNVYFATNKSKFLYHLSDHIVGQSLRQWMLQNVKPEIYKVQNILKQLILAARTLQRMEIIHRDIRPENILIDENDHITLIDYGAAHVTSFHDGIGMKLDHPMGTLEYSAPEYLIDHRADFKSDMFSISVLMYELLSGQFPYKTIKHQNDINHNLSKWQYKSIRSYRIDCPVWIDLALRQACAADHKNRYQAFSEFETDMCSHIVEKSGQEKALPYMERDPVKFWQIISLCLFIALLIVAFK</sequence>
<evidence type="ECO:0000256" key="3">
    <source>
        <dbReference type="ARBA" id="ARBA00022741"/>
    </source>
</evidence>
<dbReference type="PROSITE" id="PS50011">
    <property type="entry name" value="PROTEIN_KINASE_DOM"/>
    <property type="match status" value="1"/>
</dbReference>
<dbReference type="Gene3D" id="3.30.200.20">
    <property type="entry name" value="Phosphorylase Kinase, domain 1"/>
    <property type="match status" value="1"/>
</dbReference>
<dbReference type="InterPro" id="IPR000719">
    <property type="entry name" value="Prot_kinase_dom"/>
</dbReference>
<dbReference type="STRING" id="1123010.SAMN02745724_04927"/>
<evidence type="ECO:0000256" key="6">
    <source>
        <dbReference type="SAM" id="Phobius"/>
    </source>
</evidence>
<keyword evidence="10" id="KW-1185">Reference proteome</keyword>
<dbReference type="GO" id="GO:0004674">
    <property type="term" value="F:protein serine/threonine kinase activity"/>
    <property type="evidence" value="ECO:0007669"/>
    <property type="project" value="UniProtKB-KW"/>
</dbReference>
<gene>
    <name evidence="9" type="ORF">SAMN02745724_04927</name>
</gene>
<keyword evidence="1" id="KW-0723">Serine/threonine-protein kinase</keyword>
<dbReference type="AlphaFoldDB" id="A0A1I1TSJ7"/>
<dbReference type="GO" id="GO:0004713">
    <property type="term" value="F:protein tyrosine kinase activity"/>
    <property type="evidence" value="ECO:0007669"/>
    <property type="project" value="InterPro"/>
</dbReference>
<dbReference type="SMART" id="SM00331">
    <property type="entry name" value="PP2C_SIG"/>
    <property type="match status" value="1"/>
</dbReference>
<evidence type="ECO:0000313" key="10">
    <source>
        <dbReference type="Proteomes" id="UP000198862"/>
    </source>
</evidence>
<keyword evidence="3" id="KW-0547">Nucleotide-binding</keyword>
<dbReference type="SUPFAM" id="SSF56112">
    <property type="entry name" value="Protein kinase-like (PK-like)"/>
    <property type="match status" value="1"/>
</dbReference>
<keyword evidence="6" id="KW-0812">Transmembrane</keyword>
<accession>A0A1I1TSJ7</accession>
<dbReference type="CDD" id="cd14014">
    <property type="entry name" value="STKc_PknB_like"/>
    <property type="match status" value="1"/>
</dbReference>
<evidence type="ECO:0000256" key="4">
    <source>
        <dbReference type="ARBA" id="ARBA00022777"/>
    </source>
</evidence>
<feature type="domain" description="PPM-type phosphatase" evidence="8">
    <location>
        <begin position="14"/>
        <end position="245"/>
    </location>
</feature>
<dbReference type="InterPro" id="IPR036457">
    <property type="entry name" value="PPM-type-like_dom_sf"/>
</dbReference>
<evidence type="ECO:0000313" key="9">
    <source>
        <dbReference type="EMBL" id="SFD59433.1"/>
    </source>
</evidence>
<dbReference type="SMART" id="SM00219">
    <property type="entry name" value="TyrKc"/>
    <property type="match status" value="1"/>
</dbReference>
<organism evidence="9 10">
    <name type="scientific">Pseudoalteromonas denitrificans DSM 6059</name>
    <dbReference type="NCBI Taxonomy" id="1123010"/>
    <lineage>
        <taxon>Bacteria</taxon>
        <taxon>Pseudomonadati</taxon>
        <taxon>Pseudomonadota</taxon>
        <taxon>Gammaproteobacteria</taxon>
        <taxon>Alteromonadales</taxon>
        <taxon>Pseudoalteromonadaceae</taxon>
        <taxon>Pseudoalteromonas</taxon>
    </lineage>
</organism>
<keyword evidence="4" id="KW-0418">Kinase</keyword>
<dbReference type="InterPro" id="IPR001932">
    <property type="entry name" value="PPM-type_phosphatase-like_dom"/>
</dbReference>
<reference evidence="9 10" key="1">
    <citation type="submission" date="2016-10" db="EMBL/GenBank/DDBJ databases">
        <authorList>
            <person name="de Groot N.N."/>
        </authorList>
    </citation>
    <scope>NUCLEOTIDE SEQUENCE [LARGE SCALE GENOMIC DNA]</scope>
    <source>
        <strain evidence="9 10">DSM 6059</strain>
    </source>
</reference>
<feature type="domain" description="Protein kinase" evidence="7">
    <location>
        <begin position="278"/>
        <end position="543"/>
    </location>
</feature>
<dbReference type="RefSeq" id="WP_091991080.1">
    <property type="nucleotide sequence ID" value="NZ_FOLO01000071.1"/>
</dbReference>
<dbReference type="SUPFAM" id="SSF81606">
    <property type="entry name" value="PP2C-like"/>
    <property type="match status" value="1"/>
</dbReference>
<dbReference type="CDD" id="cd00143">
    <property type="entry name" value="PP2Cc"/>
    <property type="match status" value="1"/>
</dbReference>
<dbReference type="Pfam" id="PF13672">
    <property type="entry name" value="PP2C_2"/>
    <property type="match status" value="1"/>
</dbReference>
<dbReference type="PANTHER" id="PTHR24351">
    <property type="entry name" value="RIBOSOMAL PROTEIN S6 KINASE"/>
    <property type="match status" value="1"/>
</dbReference>
<dbReference type="PROSITE" id="PS00109">
    <property type="entry name" value="PROTEIN_KINASE_TYR"/>
    <property type="match status" value="1"/>
</dbReference>
<evidence type="ECO:0000256" key="2">
    <source>
        <dbReference type="ARBA" id="ARBA00022679"/>
    </source>
</evidence>
<protein>
    <submittedName>
        <fullName evidence="9">Protein phosphatase</fullName>
    </submittedName>
</protein>
<evidence type="ECO:0000256" key="5">
    <source>
        <dbReference type="ARBA" id="ARBA00022840"/>
    </source>
</evidence>
<evidence type="ECO:0000256" key="1">
    <source>
        <dbReference type="ARBA" id="ARBA00022527"/>
    </source>
</evidence>
<dbReference type="InterPro" id="IPR008266">
    <property type="entry name" value="Tyr_kinase_AS"/>
</dbReference>
<dbReference type="SMART" id="SM00332">
    <property type="entry name" value="PP2Cc"/>
    <property type="match status" value="1"/>
</dbReference>
<proteinExistence type="predicted"/>
<keyword evidence="6" id="KW-0472">Membrane</keyword>
<evidence type="ECO:0000259" key="8">
    <source>
        <dbReference type="PROSITE" id="PS51746"/>
    </source>
</evidence>
<dbReference type="PROSITE" id="PS51746">
    <property type="entry name" value="PPM_2"/>
    <property type="match status" value="1"/>
</dbReference>
<dbReference type="EMBL" id="FOLO01000071">
    <property type="protein sequence ID" value="SFD59433.1"/>
    <property type="molecule type" value="Genomic_DNA"/>
</dbReference>
<dbReference type="GO" id="GO:0005524">
    <property type="term" value="F:ATP binding"/>
    <property type="evidence" value="ECO:0007669"/>
    <property type="project" value="UniProtKB-KW"/>
</dbReference>
<keyword evidence="6" id="KW-1133">Transmembrane helix</keyword>
<dbReference type="OrthoDB" id="9801841at2"/>